<evidence type="ECO:0000256" key="1">
    <source>
        <dbReference type="ARBA" id="ARBA00022741"/>
    </source>
</evidence>
<gene>
    <name evidence="5" type="ORF">SAMN02745724_03212</name>
</gene>
<dbReference type="InterPro" id="IPR003833">
    <property type="entry name" value="CT_C_D"/>
</dbReference>
<dbReference type="Proteomes" id="UP000198862">
    <property type="component" value="Unassembled WGS sequence"/>
</dbReference>
<dbReference type="Gene3D" id="2.40.100.10">
    <property type="entry name" value="Cyclophilin-like"/>
    <property type="match status" value="1"/>
</dbReference>
<name>A0A1I1P530_9GAMM</name>
<sequence>MIKQNFRIVSNGDSAITILFIDEISELLSQKIILLKSYVWQEFTDDLVDIIPAYQSLTICFKPYRDMYSRLEKSIKQFFNQNLPKLEYDSKLIEIPVCYEQEFAPDLIKLAKNCGLTSEQVIDIHTQHNYLVHMLGFLPGFLYLGGLPSILTCPRKSIPELSIPAGSVAIGGNQTGVYPVASPGGWHIIGRTPLNLFKADEKKPFIANPLDKIRFVSITKFEFDAMKKSQL</sequence>
<evidence type="ECO:0000313" key="6">
    <source>
        <dbReference type="Proteomes" id="UP000198862"/>
    </source>
</evidence>
<keyword evidence="3" id="KW-0067">ATP-binding</keyword>
<keyword evidence="1" id="KW-0547">Nucleotide-binding</keyword>
<dbReference type="Pfam" id="PF02682">
    <property type="entry name" value="CT_C_D"/>
    <property type="match status" value="1"/>
</dbReference>
<dbReference type="NCBIfam" id="TIGR00370">
    <property type="entry name" value="5-oxoprolinase subunit PxpB"/>
    <property type="match status" value="1"/>
</dbReference>
<dbReference type="AlphaFoldDB" id="A0A1I1P530"/>
<keyword evidence="2" id="KW-0378">Hydrolase</keyword>
<dbReference type="RefSeq" id="WP_091986503.1">
    <property type="nucleotide sequence ID" value="NZ_FOLO01000028.1"/>
</dbReference>
<dbReference type="InterPro" id="IPR010016">
    <property type="entry name" value="PxpB"/>
</dbReference>
<feature type="domain" description="Carboxyltransferase" evidence="4">
    <location>
        <begin position="6"/>
        <end position="207"/>
    </location>
</feature>
<protein>
    <submittedName>
        <fullName evidence="5">Inhibitor of KinA</fullName>
    </submittedName>
</protein>
<proteinExistence type="predicted"/>
<dbReference type="InterPro" id="IPR029000">
    <property type="entry name" value="Cyclophilin-like_dom_sf"/>
</dbReference>
<organism evidence="5 6">
    <name type="scientific">Pseudoalteromonas denitrificans DSM 6059</name>
    <dbReference type="NCBI Taxonomy" id="1123010"/>
    <lineage>
        <taxon>Bacteria</taxon>
        <taxon>Pseudomonadati</taxon>
        <taxon>Pseudomonadota</taxon>
        <taxon>Gammaproteobacteria</taxon>
        <taxon>Alteromonadales</taxon>
        <taxon>Pseudoalteromonadaceae</taxon>
        <taxon>Pseudoalteromonas</taxon>
    </lineage>
</organism>
<reference evidence="5 6" key="1">
    <citation type="submission" date="2016-10" db="EMBL/GenBank/DDBJ databases">
        <authorList>
            <person name="de Groot N.N."/>
        </authorList>
    </citation>
    <scope>NUCLEOTIDE SEQUENCE [LARGE SCALE GENOMIC DNA]</scope>
    <source>
        <strain evidence="5 6">DSM 6059</strain>
    </source>
</reference>
<dbReference type="OrthoDB" id="9778567at2"/>
<dbReference type="PANTHER" id="PTHR34698:SF2">
    <property type="entry name" value="5-OXOPROLINASE SUBUNIT B"/>
    <property type="match status" value="1"/>
</dbReference>
<evidence type="ECO:0000313" key="5">
    <source>
        <dbReference type="EMBL" id="SFD02093.1"/>
    </source>
</evidence>
<dbReference type="GO" id="GO:0005524">
    <property type="term" value="F:ATP binding"/>
    <property type="evidence" value="ECO:0007669"/>
    <property type="project" value="UniProtKB-KW"/>
</dbReference>
<dbReference type="Gene3D" id="3.30.1360.40">
    <property type="match status" value="1"/>
</dbReference>
<dbReference type="SMART" id="SM00796">
    <property type="entry name" value="AHS1"/>
    <property type="match status" value="1"/>
</dbReference>
<evidence type="ECO:0000259" key="4">
    <source>
        <dbReference type="SMART" id="SM00796"/>
    </source>
</evidence>
<dbReference type="SUPFAM" id="SSF50891">
    <property type="entry name" value="Cyclophilin-like"/>
    <property type="match status" value="1"/>
</dbReference>
<evidence type="ECO:0000256" key="3">
    <source>
        <dbReference type="ARBA" id="ARBA00022840"/>
    </source>
</evidence>
<dbReference type="SUPFAM" id="SSF160467">
    <property type="entry name" value="PH0987 N-terminal domain-like"/>
    <property type="match status" value="1"/>
</dbReference>
<evidence type="ECO:0000256" key="2">
    <source>
        <dbReference type="ARBA" id="ARBA00022801"/>
    </source>
</evidence>
<keyword evidence="6" id="KW-1185">Reference proteome</keyword>
<accession>A0A1I1P530</accession>
<dbReference type="PANTHER" id="PTHR34698">
    <property type="entry name" value="5-OXOPROLINASE SUBUNIT B"/>
    <property type="match status" value="1"/>
</dbReference>
<dbReference type="EMBL" id="FOLO01000028">
    <property type="protein sequence ID" value="SFD02093.1"/>
    <property type="molecule type" value="Genomic_DNA"/>
</dbReference>
<dbReference type="STRING" id="1123010.SAMN02745724_03212"/>
<dbReference type="GO" id="GO:0016787">
    <property type="term" value="F:hydrolase activity"/>
    <property type="evidence" value="ECO:0007669"/>
    <property type="project" value="UniProtKB-KW"/>
</dbReference>